<reference evidence="7" key="1">
    <citation type="submission" date="2025-08" db="UniProtKB">
        <authorList>
            <consortium name="RefSeq"/>
        </authorList>
    </citation>
    <scope>IDENTIFICATION</scope>
</reference>
<comment type="similarity">
    <text evidence="1">Belongs to the TRAFAC class TrmE-Era-EngA-EngB-Septin-like GTPase superfamily. AIG1/Toc34/Toc159-like paraseptin GTPase family. IAN subfamily.</text>
</comment>
<keyword evidence="4" id="KW-0175">Coiled coil</keyword>
<feature type="coiled-coil region" evidence="4">
    <location>
        <begin position="327"/>
        <end position="354"/>
    </location>
</feature>
<dbReference type="GeneID" id="129923380"/>
<protein>
    <submittedName>
        <fullName evidence="7">Uncharacterized protein LOC129923380</fullName>
    </submittedName>
</protein>
<dbReference type="AlphaFoldDB" id="A0A9W2Z4L6"/>
<dbReference type="PROSITE" id="PS51720">
    <property type="entry name" value="G_AIG1"/>
    <property type="match status" value="1"/>
</dbReference>
<name>A0A9W2Z4L6_BIOGL</name>
<dbReference type="RefSeq" id="XP_055870026.1">
    <property type="nucleotide sequence ID" value="XM_056014051.1"/>
</dbReference>
<evidence type="ECO:0000256" key="2">
    <source>
        <dbReference type="ARBA" id="ARBA00022741"/>
    </source>
</evidence>
<gene>
    <name evidence="7" type="primary">LOC129923380</name>
</gene>
<dbReference type="OrthoDB" id="8954335at2759"/>
<dbReference type="SUPFAM" id="SSF52540">
    <property type="entry name" value="P-loop containing nucleoside triphosphate hydrolases"/>
    <property type="match status" value="1"/>
</dbReference>
<dbReference type="PANTHER" id="PTHR10903">
    <property type="entry name" value="GTPASE, IMAP FAMILY MEMBER-RELATED"/>
    <property type="match status" value="1"/>
</dbReference>
<sequence length="489" mass="56177">MILVQMAESNTKITQETDTRSSPIREFYLLLVGKTGHGKSSTGNTIVGKNVFQSQSSMSSVTKHLSLSVGMYGENYVIKVMDTPGVMDTSEIDDPVKASKLVMDQMKDVVILNPNGFHAFLLVFKFGNRFTKEELKSVQMLKQIFGESFVQKFCIVIITFGDVFQQEFRSTGKSFKQWCLEQSGPFNNIRLECQDRVVLFDNSAQRDANVHRKQMDKLLKLVENLNTGGDRYTDQHFQKAKRSRDTLLRKNQMIHIDSGLEEVSLILTVFESIANYDVNDRSRKFTEIFNKCDDLYKKFSESETKSTTIKDFLQLITDMKISSSKFADECKNIRQKLIQNKERLKEESQRIKSVLTDFISVGEAGSVSKPDSEKKAGNESNCNSCEIDPVLEHGDQWNRRLEVKSNSVTRSENNLWDVDSKVLKDKVMSEFESENTMQQLIAEEKELQNQLIDQNTKLHKMIKKHWKTHTLIHDKCNTILRTQTACNIF</sequence>
<evidence type="ECO:0000256" key="3">
    <source>
        <dbReference type="ARBA" id="ARBA00023134"/>
    </source>
</evidence>
<dbReference type="Gene3D" id="3.40.50.300">
    <property type="entry name" value="P-loop containing nucleotide triphosphate hydrolases"/>
    <property type="match status" value="1"/>
</dbReference>
<keyword evidence="6" id="KW-1185">Reference proteome</keyword>
<evidence type="ECO:0000313" key="7">
    <source>
        <dbReference type="RefSeq" id="XP_055870026.1"/>
    </source>
</evidence>
<evidence type="ECO:0000256" key="1">
    <source>
        <dbReference type="ARBA" id="ARBA00008535"/>
    </source>
</evidence>
<keyword evidence="2" id="KW-0547">Nucleotide-binding</keyword>
<dbReference type="FunFam" id="3.40.50.300:FF:000840">
    <property type="entry name" value="Immune-associated nucleotide-binding protein 9"/>
    <property type="match status" value="1"/>
</dbReference>
<dbReference type="InterPro" id="IPR027417">
    <property type="entry name" value="P-loop_NTPase"/>
</dbReference>
<dbReference type="GO" id="GO:0005525">
    <property type="term" value="F:GTP binding"/>
    <property type="evidence" value="ECO:0007669"/>
    <property type="project" value="UniProtKB-KW"/>
</dbReference>
<dbReference type="Pfam" id="PF04548">
    <property type="entry name" value="AIG1"/>
    <property type="match status" value="1"/>
</dbReference>
<organism evidence="6 7">
    <name type="scientific">Biomphalaria glabrata</name>
    <name type="common">Bloodfluke planorb</name>
    <name type="synonym">Freshwater snail</name>
    <dbReference type="NCBI Taxonomy" id="6526"/>
    <lineage>
        <taxon>Eukaryota</taxon>
        <taxon>Metazoa</taxon>
        <taxon>Spiralia</taxon>
        <taxon>Lophotrochozoa</taxon>
        <taxon>Mollusca</taxon>
        <taxon>Gastropoda</taxon>
        <taxon>Heterobranchia</taxon>
        <taxon>Euthyneura</taxon>
        <taxon>Panpulmonata</taxon>
        <taxon>Hygrophila</taxon>
        <taxon>Lymnaeoidea</taxon>
        <taxon>Planorbidae</taxon>
        <taxon>Biomphalaria</taxon>
    </lineage>
</organism>
<dbReference type="InterPro" id="IPR006703">
    <property type="entry name" value="G_AIG1"/>
</dbReference>
<evidence type="ECO:0000256" key="4">
    <source>
        <dbReference type="SAM" id="Coils"/>
    </source>
</evidence>
<keyword evidence="3" id="KW-0342">GTP-binding</keyword>
<evidence type="ECO:0000259" key="5">
    <source>
        <dbReference type="PROSITE" id="PS51720"/>
    </source>
</evidence>
<evidence type="ECO:0000313" key="6">
    <source>
        <dbReference type="Proteomes" id="UP001165740"/>
    </source>
</evidence>
<dbReference type="Proteomes" id="UP001165740">
    <property type="component" value="Chromosome 16"/>
</dbReference>
<dbReference type="PANTHER" id="PTHR10903:SF184">
    <property type="entry name" value="GTP-BINDING PROTEIN A"/>
    <property type="match status" value="1"/>
</dbReference>
<accession>A0A9W2Z4L6</accession>
<proteinExistence type="inferred from homology"/>
<feature type="domain" description="AIG1-type G" evidence="5">
    <location>
        <begin position="24"/>
        <end position="241"/>
    </location>
</feature>
<dbReference type="InterPro" id="IPR045058">
    <property type="entry name" value="GIMA/IAN/Toc"/>
</dbReference>